<dbReference type="SMART" id="SM00962">
    <property type="entry name" value="SRP54"/>
    <property type="match status" value="1"/>
</dbReference>
<evidence type="ECO:0000256" key="6">
    <source>
        <dbReference type="ARBA" id="ARBA00023136"/>
    </source>
</evidence>
<keyword evidence="3" id="KW-0547">Nucleotide-binding</keyword>
<dbReference type="InterPro" id="IPR042101">
    <property type="entry name" value="SRP54_N_sf"/>
</dbReference>
<dbReference type="PANTHER" id="PTHR43134:SF1">
    <property type="entry name" value="SIGNAL RECOGNITION PARTICLE RECEPTOR SUBUNIT ALPHA"/>
    <property type="match status" value="1"/>
</dbReference>
<feature type="compositionally biased region" description="Basic and acidic residues" evidence="8">
    <location>
        <begin position="158"/>
        <end position="184"/>
    </location>
</feature>
<dbReference type="Proteomes" id="UP000694680">
    <property type="component" value="Chromosome 13"/>
</dbReference>
<keyword evidence="4" id="KW-0256">Endoplasmic reticulum</keyword>
<feature type="compositionally biased region" description="Basic and acidic residues" evidence="8">
    <location>
        <begin position="236"/>
        <end position="245"/>
    </location>
</feature>
<evidence type="ECO:0000256" key="4">
    <source>
        <dbReference type="ARBA" id="ARBA00022824"/>
    </source>
</evidence>
<accession>A0A8C5E7A2</accession>
<dbReference type="GO" id="GO:0005785">
    <property type="term" value="C:signal recognition particle receptor complex"/>
    <property type="evidence" value="ECO:0007669"/>
    <property type="project" value="InterPro"/>
</dbReference>
<dbReference type="PROSITE" id="PS00300">
    <property type="entry name" value="SRP54"/>
    <property type="match status" value="1"/>
</dbReference>
<evidence type="ECO:0000313" key="11">
    <source>
        <dbReference type="Proteomes" id="UP000694680"/>
    </source>
</evidence>
<feature type="region of interest" description="Disordered" evidence="8">
    <location>
        <begin position="129"/>
        <end position="199"/>
    </location>
</feature>
<dbReference type="SMART" id="SM00382">
    <property type="entry name" value="AAA"/>
    <property type="match status" value="1"/>
</dbReference>
<dbReference type="Gene3D" id="3.40.50.300">
    <property type="entry name" value="P-loop containing nucleotide triphosphate hydrolases"/>
    <property type="match status" value="1"/>
</dbReference>
<evidence type="ECO:0000256" key="8">
    <source>
        <dbReference type="SAM" id="MobiDB-lite"/>
    </source>
</evidence>
<dbReference type="InterPro" id="IPR000897">
    <property type="entry name" value="SRP54_GTPase_dom"/>
</dbReference>
<evidence type="ECO:0000259" key="9">
    <source>
        <dbReference type="PROSITE" id="PS00300"/>
    </source>
</evidence>
<dbReference type="GO" id="GO:0005047">
    <property type="term" value="F:signal recognition particle binding"/>
    <property type="evidence" value="ECO:0007669"/>
    <property type="project" value="InterPro"/>
</dbReference>
<name>A0A8C5E7A2_GOUWI</name>
<dbReference type="GO" id="GO:0006614">
    <property type="term" value="P:SRP-dependent cotranslational protein targeting to membrane"/>
    <property type="evidence" value="ECO:0007669"/>
    <property type="project" value="InterPro"/>
</dbReference>
<dbReference type="GO" id="GO:0006886">
    <property type="term" value="P:intracellular protein transport"/>
    <property type="evidence" value="ECO:0007669"/>
    <property type="project" value="InterPro"/>
</dbReference>
<feature type="domain" description="SRP54-type proteins GTP-binding" evidence="9">
    <location>
        <begin position="616"/>
        <end position="629"/>
    </location>
</feature>
<reference evidence="10" key="1">
    <citation type="submission" date="2020-06" db="EMBL/GenBank/DDBJ databases">
        <authorList>
            <consortium name="Wellcome Sanger Institute Data Sharing"/>
        </authorList>
    </citation>
    <scope>NUCLEOTIDE SEQUENCE [LARGE SCALE GENOMIC DNA]</scope>
</reference>
<dbReference type="SUPFAM" id="SSF64356">
    <property type="entry name" value="SNARE-like"/>
    <property type="match status" value="1"/>
</dbReference>
<dbReference type="InterPro" id="IPR007222">
    <property type="entry name" value="Sig_recog_particle_rcpt_asu_N"/>
</dbReference>
<dbReference type="CDD" id="cd14826">
    <property type="entry name" value="SR_alpha_SRX"/>
    <property type="match status" value="1"/>
</dbReference>
<dbReference type="GO" id="GO:0005525">
    <property type="term" value="F:GTP binding"/>
    <property type="evidence" value="ECO:0007669"/>
    <property type="project" value="UniProtKB-KW"/>
</dbReference>
<keyword evidence="6" id="KW-0472">Membrane</keyword>
<protein>
    <recommendedName>
        <fullName evidence="9">SRP54-type proteins GTP-binding domain-containing protein</fullName>
    </recommendedName>
</protein>
<dbReference type="FunFam" id="3.40.50.300:FF:000188">
    <property type="entry name" value="signal recognition particle receptor subunit alpha"/>
    <property type="match status" value="1"/>
</dbReference>
<evidence type="ECO:0000256" key="2">
    <source>
        <dbReference type="ARBA" id="ARBA00008531"/>
    </source>
</evidence>
<keyword evidence="11" id="KW-1185">Reference proteome</keyword>
<comment type="subcellular location">
    <subcellularLocation>
        <location evidence="1">Endoplasmic reticulum membrane</location>
        <topology evidence="1">Peripheral membrane protein</topology>
        <orientation evidence="1">Cytoplasmic side</orientation>
    </subcellularLocation>
</comment>
<comment type="similarity">
    <text evidence="2">Belongs to the GTP-binding SRP family.</text>
</comment>
<dbReference type="FunFam" id="3.30.450.60:FF:000021">
    <property type="entry name" value="signal recognition particle receptor subunit alpha isoform X2"/>
    <property type="match status" value="1"/>
</dbReference>
<reference evidence="10" key="2">
    <citation type="submission" date="2025-08" db="UniProtKB">
        <authorList>
            <consortium name="Ensembl"/>
        </authorList>
    </citation>
    <scope>IDENTIFICATION</scope>
</reference>
<evidence type="ECO:0000256" key="5">
    <source>
        <dbReference type="ARBA" id="ARBA00023134"/>
    </source>
</evidence>
<evidence type="ECO:0000313" key="10">
    <source>
        <dbReference type="Ensembl" id="ENSGWIP00000017551.1"/>
    </source>
</evidence>
<evidence type="ECO:0000256" key="1">
    <source>
        <dbReference type="ARBA" id="ARBA00004397"/>
    </source>
</evidence>
<dbReference type="PANTHER" id="PTHR43134">
    <property type="entry name" value="SIGNAL RECOGNITION PARTICLE RECEPTOR SUBUNIT ALPHA"/>
    <property type="match status" value="1"/>
</dbReference>
<keyword evidence="7" id="KW-0675">Receptor</keyword>
<reference evidence="10" key="3">
    <citation type="submission" date="2025-09" db="UniProtKB">
        <authorList>
            <consortium name="Ensembl"/>
        </authorList>
    </citation>
    <scope>IDENTIFICATION</scope>
</reference>
<dbReference type="CDD" id="cd17876">
    <property type="entry name" value="SRalpha_C"/>
    <property type="match status" value="1"/>
</dbReference>
<dbReference type="Pfam" id="PF00448">
    <property type="entry name" value="SRP54"/>
    <property type="match status" value="1"/>
</dbReference>
<dbReference type="InterPro" id="IPR003593">
    <property type="entry name" value="AAA+_ATPase"/>
</dbReference>
<organism evidence="10 11">
    <name type="scientific">Gouania willdenowi</name>
    <name type="common">Blunt-snouted clingfish</name>
    <name type="synonym">Lepadogaster willdenowi</name>
    <dbReference type="NCBI Taxonomy" id="441366"/>
    <lineage>
        <taxon>Eukaryota</taxon>
        <taxon>Metazoa</taxon>
        <taxon>Chordata</taxon>
        <taxon>Craniata</taxon>
        <taxon>Vertebrata</taxon>
        <taxon>Euteleostomi</taxon>
        <taxon>Actinopterygii</taxon>
        <taxon>Neopterygii</taxon>
        <taxon>Teleostei</taxon>
        <taxon>Neoteleostei</taxon>
        <taxon>Acanthomorphata</taxon>
        <taxon>Ovalentaria</taxon>
        <taxon>Blenniimorphae</taxon>
        <taxon>Blenniiformes</taxon>
        <taxon>Gobiesocoidei</taxon>
        <taxon>Gobiesocidae</taxon>
        <taxon>Gobiesocinae</taxon>
        <taxon>Gouania</taxon>
    </lineage>
</organism>
<dbReference type="Ensembl" id="ENSGWIT00000019374.1">
    <property type="protein sequence ID" value="ENSGWIP00000017551.1"/>
    <property type="gene ID" value="ENSGWIG00000009769.1"/>
</dbReference>
<dbReference type="AlphaFoldDB" id="A0A8C5E7A2"/>
<dbReference type="GO" id="GO:0003924">
    <property type="term" value="F:GTPase activity"/>
    <property type="evidence" value="ECO:0007669"/>
    <property type="project" value="InterPro"/>
</dbReference>
<dbReference type="SUPFAM" id="SSF52540">
    <property type="entry name" value="P-loop containing nucleoside triphosphate hydrolases"/>
    <property type="match status" value="1"/>
</dbReference>
<evidence type="ECO:0000256" key="3">
    <source>
        <dbReference type="ARBA" id="ARBA00022741"/>
    </source>
</evidence>
<dbReference type="Pfam" id="PF04086">
    <property type="entry name" value="SRP-alpha_N"/>
    <property type="match status" value="1"/>
</dbReference>
<dbReference type="Gene3D" id="3.30.450.60">
    <property type="match status" value="1"/>
</dbReference>
<keyword evidence="5" id="KW-0342">GTP-binding</keyword>
<gene>
    <name evidence="10" type="primary">srpra</name>
</gene>
<evidence type="ECO:0000256" key="7">
    <source>
        <dbReference type="ARBA" id="ARBA00023170"/>
    </source>
</evidence>
<dbReference type="Gene3D" id="1.20.120.140">
    <property type="entry name" value="Signal recognition particle SRP54, nucleotide-binding domain"/>
    <property type="match status" value="1"/>
</dbReference>
<dbReference type="InterPro" id="IPR011012">
    <property type="entry name" value="Longin-like_dom_sf"/>
</dbReference>
<proteinExistence type="inferred from homology"/>
<dbReference type="InterPro" id="IPR027417">
    <property type="entry name" value="P-loop_NTPase"/>
</dbReference>
<feature type="region of interest" description="Disordered" evidence="8">
    <location>
        <begin position="220"/>
        <end position="294"/>
    </location>
</feature>
<sequence>MLDFFTIFSKGGIVLWCFQGAGVTESFTGPVNALIRSVILQERSGNNSYTHEALSLKYKLDNEFELIFVVGFQKILTLTYVDKFIDDVQLHFRDRYKNELEQKGSLKLLNNSFEFGNEFKMLLREAEASGKAKSPAPMRSFKESEKSQKTVKSMIETKGGDKGKEQSGKKNKNTKKDEAAKGDQVKAPPTVQKVTVENGNQGLTADEIMLKKREEFFRKHMAAPPEKTSKSPKPQKPREKPRRVWDISGKSGKSTKTLDYSDSRNGEDSTNEGEPNQDGTLPESMPGELLPVECDSSDEDDIVEEEDGEVAVVGNTSSISSKKAGGFGGMFGMLKGLVGSKNLTQADMEPVLDKMRDHLIGTSSAKGSICDFILGEAEMYTFTALSVASTVKQALQDSLVQILQPKRRVDILRDVMDAQIQRRPFVITFCGVNGVGKSTNLAKISFWLIENGFTVLIAACDTFRAGAVEQLRTHQRRLNSLHPPEKHGGRPVVQLYEKGYGKDAAGIAMEAIAYARNQSFDVVLVDTAGRMQDNAPLMTALAKLIAVNMPDLVLFVGEALVGNEAVDQLVKFNQALADHSMSDKPRLIDGIVLTKFDTIDDKVGAAISMTYITGQPIVFVGTGQTYNDLRSLNARAVVSALMKA</sequence>